<proteinExistence type="predicted"/>
<name>A0A2G9LJ85_HUBC1</name>
<dbReference type="Proteomes" id="UP000229789">
    <property type="component" value="Unassembled WGS sequence"/>
</dbReference>
<evidence type="ECO:0000256" key="1">
    <source>
        <dbReference type="SAM" id="Phobius"/>
    </source>
</evidence>
<reference evidence="2 3" key="1">
    <citation type="submission" date="2017-09" db="EMBL/GenBank/DDBJ databases">
        <title>Depth-based differentiation of microbial function through sediment-hosted aquifers and enrichment of novel symbionts in the deep terrestrial subsurface.</title>
        <authorList>
            <person name="Probst A.J."/>
            <person name="Ladd B."/>
            <person name="Jarett J.K."/>
            <person name="Geller-Mcgrath D.E."/>
            <person name="Sieber C.M."/>
            <person name="Emerson J.B."/>
            <person name="Anantharaman K."/>
            <person name="Thomas B.C."/>
            <person name="Malmstrom R."/>
            <person name="Stieglmeier M."/>
            <person name="Klingl A."/>
            <person name="Woyke T."/>
            <person name="Ryan C.M."/>
            <person name="Banfield J.F."/>
        </authorList>
    </citation>
    <scope>NUCLEOTIDE SEQUENCE [LARGE SCALE GENOMIC DNA]</scope>
    <source>
        <strain evidence="2">CG18_big_fil_WC_8_21_14_2_50_31_19</strain>
    </source>
</reference>
<evidence type="ECO:0000313" key="2">
    <source>
        <dbReference type="EMBL" id="PIN66581.1"/>
    </source>
</evidence>
<sequence length="713" mass="76837">MKNTSILFFLSLALVVLVASFAIVNANELEITLDEKISVQAEGDGMYVAYYNVTGGQVSIIINNSNSDYMSGVSDTQLADIWVPINDSKSTLLFSTCRVNNASTATTDGIISNTSNYPCAAQICKIVSGGLSDCFCLGDGAATTVNKIEVLDYNEHLNGTSNYDYVIHINQLNSSKQATILCNLNTTAMQNNNNVVFSFAETYTPAKIINRGCTDVSVVLNVTNNYSSSCNISATIQKKLATRGTGTSWSNLTFNSATSATINNTNNGASAQWNNLIFTPSQTQTFNFTISACPNMTANTSKLEMGRVHISFSLANNSCANETKTGLKIGHVSAVGSGRIEPQKGYNGTDWNETSTFYNTATDLNYTVYSMRVWATNGTVPSASPNDASISGSEWANCLATSPSFVTNGSSVGCNGVQSFKFNGTPVVWARPLFELSQGGNRGWQTYIQFGNSENASYALGSDYMFIEKIWVVNDYLIRTAKRVIPISQPGCYNISINVTNMGPSCSPYVYIYDIVPRKFNESISNLVVFKDSAAGNGVFSNTCDNIAKPGNTVTNVSQGYLLSFADSSASETWSLVSCTNTFNKSQYTGKQTMSGKYNGTGYYWKLFPLAGSVSGGECVDGKYQNLENMSIEQSVMISYTTCADENATYYASDLFIIGVDPANAEGNAAPPLLAGMGIISSSSLSEILLILALAAIFGIIIFVYRRNQKKNE</sequence>
<keyword evidence="1" id="KW-0812">Transmembrane</keyword>
<evidence type="ECO:0000313" key="3">
    <source>
        <dbReference type="Proteomes" id="UP000229789"/>
    </source>
</evidence>
<feature type="transmembrane region" description="Helical" evidence="1">
    <location>
        <begin position="688"/>
        <end position="705"/>
    </location>
</feature>
<organism evidence="2 3">
    <name type="scientific">Huberarchaeum crystalense</name>
    <dbReference type="NCBI Taxonomy" id="2014257"/>
    <lineage>
        <taxon>Archaea</taxon>
        <taxon>Candidatus Huberarchaeota</taxon>
        <taxon>Candidatus Huberarchaeia</taxon>
        <taxon>Candidatus Huberarchaeales</taxon>
        <taxon>Candidatus Huberarchaeaceae</taxon>
        <taxon>Candidatus Huberarchaeum</taxon>
    </lineage>
</organism>
<keyword evidence="1" id="KW-1133">Transmembrane helix</keyword>
<dbReference type="AlphaFoldDB" id="A0A2G9LJ85"/>
<gene>
    <name evidence="2" type="ORF">COW69_01625</name>
</gene>
<dbReference type="EMBL" id="PCUF01000017">
    <property type="protein sequence ID" value="PIN66581.1"/>
    <property type="molecule type" value="Genomic_DNA"/>
</dbReference>
<accession>A0A2G9LJ85</accession>
<keyword evidence="1" id="KW-0472">Membrane</keyword>
<comment type="caution">
    <text evidence="2">The sequence shown here is derived from an EMBL/GenBank/DDBJ whole genome shotgun (WGS) entry which is preliminary data.</text>
</comment>
<protein>
    <submittedName>
        <fullName evidence="2">Uncharacterized protein</fullName>
    </submittedName>
</protein>